<organism evidence="2 3">
    <name type="scientific">Naegleria fowleri</name>
    <name type="common">Brain eating amoeba</name>
    <dbReference type="NCBI Taxonomy" id="5763"/>
    <lineage>
        <taxon>Eukaryota</taxon>
        <taxon>Discoba</taxon>
        <taxon>Heterolobosea</taxon>
        <taxon>Tetramitia</taxon>
        <taxon>Eutetramitia</taxon>
        <taxon>Vahlkampfiidae</taxon>
        <taxon>Naegleria</taxon>
    </lineage>
</organism>
<accession>A0A6A5BVU5</accession>
<sequence>MSSSNHQKFLLHDWSSIEHAYFELNKALNLKIQQLEQYELRLQERERELNRRELLLIEKYGSDSVAATVSSNHHQDGHTSRHENNDLVLTQSSNQKLNEHDENNIFTVTQFDINFTSNKMKIFNSSGVIKHYVDDQSCACMGIVEGNYDNYDVIRFKVKLGNNCEGLFLGFASQDDFYLSGKNYFTCAWMIQIILRDQKIHLVKFSPQQEFEGGEEMTNESKFLEPVQTLFGMGIEMRYHVKKGMIELGLNEGELFNVFNGLEKNIQLFPAFETRLTNCQFEFDSSR</sequence>
<name>A0A6A5BVU5_NAEFO</name>
<dbReference type="EMBL" id="VFQX01000015">
    <property type="protein sequence ID" value="KAF0981347.1"/>
    <property type="molecule type" value="Genomic_DNA"/>
</dbReference>
<evidence type="ECO:0000313" key="2">
    <source>
        <dbReference type="EMBL" id="KAF0981347.1"/>
    </source>
</evidence>
<proteinExistence type="predicted"/>
<evidence type="ECO:0000256" key="1">
    <source>
        <dbReference type="SAM" id="Coils"/>
    </source>
</evidence>
<dbReference type="GeneID" id="68119822"/>
<dbReference type="VEuPathDB" id="AmoebaDB:FDP41_012607"/>
<dbReference type="VEuPathDB" id="AmoebaDB:NF0130660"/>
<dbReference type="Proteomes" id="UP000444721">
    <property type="component" value="Unassembled WGS sequence"/>
</dbReference>
<dbReference type="AlphaFoldDB" id="A0A6A5BVU5"/>
<dbReference type="VEuPathDB" id="AmoebaDB:NfTy_024310"/>
<keyword evidence="3" id="KW-1185">Reference proteome</keyword>
<dbReference type="OrthoDB" id="10387962at2759"/>
<dbReference type="RefSeq" id="XP_044566060.1">
    <property type="nucleotide sequence ID" value="XM_044703145.1"/>
</dbReference>
<reference evidence="2 3" key="1">
    <citation type="journal article" date="2019" name="Sci. Rep.">
        <title>Nanopore sequencing improves the draft genome of the human pathogenic amoeba Naegleria fowleri.</title>
        <authorList>
            <person name="Liechti N."/>
            <person name="Schurch N."/>
            <person name="Bruggmann R."/>
            <person name="Wittwer M."/>
        </authorList>
    </citation>
    <scope>NUCLEOTIDE SEQUENCE [LARGE SCALE GENOMIC DNA]</scope>
    <source>
        <strain evidence="2 3">ATCC 30894</strain>
    </source>
</reference>
<comment type="caution">
    <text evidence="2">The sequence shown here is derived from an EMBL/GenBank/DDBJ whole genome shotgun (WGS) entry which is preliminary data.</text>
</comment>
<gene>
    <name evidence="2" type="ORF">FDP41_012607</name>
</gene>
<keyword evidence="1" id="KW-0175">Coiled coil</keyword>
<evidence type="ECO:0000313" key="3">
    <source>
        <dbReference type="Proteomes" id="UP000444721"/>
    </source>
</evidence>
<protein>
    <submittedName>
        <fullName evidence="2">Uncharacterized protein</fullName>
    </submittedName>
</protein>
<feature type="coiled-coil region" evidence="1">
    <location>
        <begin position="25"/>
        <end position="55"/>
    </location>
</feature>